<accession>A0A136WDT6</accession>
<dbReference type="PANTHER" id="PTHR34989">
    <property type="entry name" value="PROTEIN HDED"/>
    <property type="match status" value="1"/>
</dbReference>
<keyword evidence="1" id="KW-1133">Transmembrane helix</keyword>
<reference evidence="2 3" key="1">
    <citation type="submission" date="2016-01" db="EMBL/GenBank/DDBJ databases">
        <title>Genome sequence of Clostridium neopropionicum X4, DSM-3847.</title>
        <authorList>
            <person name="Poehlein A."/>
            <person name="Beck M.H."/>
            <person name="Bengelsdorf F.R."/>
            <person name="Daniel R."/>
            <person name="Duerre P."/>
        </authorList>
    </citation>
    <scope>NUCLEOTIDE SEQUENCE [LARGE SCALE GENOMIC DNA]</scope>
    <source>
        <strain evidence="2 3">DSM-3847</strain>
    </source>
</reference>
<feature type="transmembrane region" description="Helical" evidence="1">
    <location>
        <begin position="123"/>
        <end position="142"/>
    </location>
</feature>
<evidence type="ECO:0000313" key="3">
    <source>
        <dbReference type="Proteomes" id="UP000070539"/>
    </source>
</evidence>
<protein>
    <submittedName>
        <fullName evidence="2">Acid-resistance membrane protein</fullName>
    </submittedName>
</protein>
<keyword evidence="1" id="KW-0472">Membrane</keyword>
<sequence>MPKICALFFFYPYYSKLQRDKLAVAEKGGVSLKTMCKTKFVSCIPAFIFIIIGCYLLPRPEISFQALCYLLGIVFMGYGVIKLICYFAKDIYQLAFQFDFAMGLFSLTMGLLIFYFVQPISTIFSTVIGIIIFIDAVLKIQTTLDAKKFGLEKWWLILILAIATALAACFLIVKPMGTIYTILHFLGLNFILDGCLNLWIVLYTVKVV</sequence>
<dbReference type="Pfam" id="PF03729">
    <property type="entry name" value="DUF308"/>
    <property type="match status" value="1"/>
</dbReference>
<dbReference type="EMBL" id="LRVM01000006">
    <property type="protein sequence ID" value="KXL52643.1"/>
    <property type="molecule type" value="Genomic_DNA"/>
</dbReference>
<dbReference type="GO" id="GO:0005886">
    <property type="term" value="C:plasma membrane"/>
    <property type="evidence" value="ECO:0007669"/>
    <property type="project" value="TreeGrafter"/>
</dbReference>
<proteinExistence type="predicted"/>
<gene>
    <name evidence="2" type="ORF">CLNEO_20520</name>
</gene>
<dbReference type="AlphaFoldDB" id="A0A136WDT6"/>
<dbReference type="PANTHER" id="PTHR34989:SF1">
    <property type="entry name" value="PROTEIN HDED"/>
    <property type="match status" value="1"/>
</dbReference>
<dbReference type="STRING" id="36847.CLNEO_20520"/>
<feature type="transmembrane region" description="Helical" evidence="1">
    <location>
        <begin position="64"/>
        <end position="88"/>
    </location>
</feature>
<comment type="caution">
    <text evidence="2">The sequence shown here is derived from an EMBL/GenBank/DDBJ whole genome shotgun (WGS) entry which is preliminary data.</text>
</comment>
<dbReference type="InterPro" id="IPR005325">
    <property type="entry name" value="DUF308_memb"/>
</dbReference>
<feature type="transmembrane region" description="Helical" evidence="1">
    <location>
        <begin position="40"/>
        <end position="58"/>
    </location>
</feature>
<dbReference type="Proteomes" id="UP000070539">
    <property type="component" value="Unassembled WGS sequence"/>
</dbReference>
<keyword evidence="1" id="KW-0812">Transmembrane</keyword>
<evidence type="ECO:0000256" key="1">
    <source>
        <dbReference type="SAM" id="Phobius"/>
    </source>
</evidence>
<evidence type="ECO:0000313" key="2">
    <source>
        <dbReference type="EMBL" id="KXL52643.1"/>
    </source>
</evidence>
<feature type="transmembrane region" description="Helical" evidence="1">
    <location>
        <begin position="154"/>
        <end position="173"/>
    </location>
</feature>
<feature type="transmembrane region" description="Helical" evidence="1">
    <location>
        <begin position="179"/>
        <end position="205"/>
    </location>
</feature>
<keyword evidence="3" id="KW-1185">Reference proteome</keyword>
<organism evidence="2 3">
    <name type="scientific">Anaerotignum neopropionicum</name>
    <dbReference type="NCBI Taxonomy" id="36847"/>
    <lineage>
        <taxon>Bacteria</taxon>
        <taxon>Bacillati</taxon>
        <taxon>Bacillota</taxon>
        <taxon>Clostridia</taxon>
        <taxon>Lachnospirales</taxon>
        <taxon>Anaerotignaceae</taxon>
        <taxon>Anaerotignum</taxon>
    </lineage>
</organism>
<name>A0A136WDT6_9FIRM</name>
<dbReference type="InterPro" id="IPR052712">
    <property type="entry name" value="Acid_resist_chaperone_HdeD"/>
</dbReference>